<accession>A0ABY2S720</accession>
<feature type="domain" description="DUF6292" evidence="1">
    <location>
        <begin position="17"/>
        <end position="104"/>
    </location>
</feature>
<gene>
    <name evidence="2" type="ORF">FCN18_09440</name>
</gene>
<proteinExistence type="predicted"/>
<dbReference type="Proteomes" id="UP000309992">
    <property type="component" value="Unassembled WGS sequence"/>
</dbReference>
<dbReference type="RefSeq" id="WP_113641606.1">
    <property type="nucleotide sequence ID" value="NZ_SWMS01000004.1"/>
</dbReference>
<sequence>MSDDATTASLRRGLAGYLRAVADALAVPAEATSFEISDTVSAYLGLSRRWGQRPRHDLMLVWNERHGWALAVETEPGEPTTVVGYLASDQVAPDPAVVARFVTDVLAGRRTAARRPDFPTTAARDQLANELARYI</sequence>
<comment type="caution">
    <text evidence="2">The sequence shown here is derived from an EMBL/GenBank/DDBJ whole genome shotgun (WGS) entry which is preliminary data.</text>
</comment>
<dbReference type="EMBL" id="SWMS01000004">
    <property type="protein sequence ID" value="TKG71724.1"/>
    <property type="molecule type" value="Genomic_DNA"/>
</dbReference>
<evidence type="ECO:0000259" key="1">
    <source>
        <dbReference type="Pfam" id="PF19809"/>
    </source>
</evidence>
<keyword evidence="3" id="KW-1185">Reference proteome</keyword>
<evidence type="ECO:0000313" key="2">
    <source>
        <dbReference type="EMBL" id="TKG71724.1"/>
    </source>
</evidence>
<dbReference type="Pfam" id="PF19809">
    <property type="entry name" value="DUF6292"/>
    <property type="match status" value="1"/>
</dbReference>
<protein>
    <recommendedName>
        <fullName evidence="1">DUF6292 domain-containing protein</fullName>
    </recommendedName>
</protein>
<reference evidence="2 3" key="1">
    <citation type="journal article" date="2015" name="Antonie Van Leeuwenhoek">
        <title>Prauserella endophytica sp. nov., an endophytic actinobacterium isolated from Tamarix taklamakanensis.</title>
        <authorList>
            <person name="Liu J.M."/>
            <person name="Habden X."/>
            <person name="Guo L."/>
            <person name="Tuo L."/>
            <person name="Jiang Z.K."/>
            <person name="Liu S.W."/>
            <person name="Liu X.F."/>
            <person name="Chen L."/>
            <person name="Li R.F."/>
            <person name="Zhang Y.Q."/>
            <person name="Sun C.H."/>
        </authorList>
    </citation>
    <scope>NUCLEOTIDE SEQUENCE [LARGE SCALE GENOMIC DNA]</scope>
    <source>
        <strain evidence="2 3">CGMCC 4.7182</strain>
    </source>
</reference>
<name>A0ABY2S720_9PSEU</name>
<evidence type="ECO:0000313" key="3">
    <source>
        <dbReference type="Proteomes" id="UP000309992"/>
    </source>
</evidence>
<organism evidence="2 3">
    <name type="scientific">Prauserella endophytica</name>
    <dbReference type="NCBI Taxonomy" id="1592324"/>
    <lineage>
        <taxon>Bacteria</taxon>
        <taxon>Bacillati</taxon>
        <taxon>Actinomycetota</taxon>
        <taxon>Actinomycetes</taxon>
        <taxon>Pseudonocardiales</taxon>
        <taxon>Pseudonocardiaceae</taxon>
        <taxon>Prauserella</taxon>
        <taxon>Prauserella coralliicola group</taxon>
    </lineage>
</organism>
<dbReference type="InterPro" id="IPR046259">
    <property type="entry name" value="DUF6292"/>
</dbReference>